<feature type="transmembrane region" description="Helical" evidence="2">
    <location>
        <begin position="350"/>
        <end position="377"/>
    </location>
</feature>
<feature type="transmembrane region" description="Helical" evidence="2">
    <location>
        <begin position="166"/>
        <end position="186"/>
    </location>
</feature>
<dbReference type="HOGENOM" id="CLU_055358_0_0_1"/>
<evidence type="ECO:0000256" key="1">
    <source>
        <dbReference type="SAM" id="MobiDB-lite"/>
    </source>
</evidence>
<organism evidence="3 4">
    <name type="scientific">Amborella trichopoda</name>
    <dbReference type="NCBI Taxonomy" id="13333"/>
    <lineage>
        <taxon>Eukaryota</taxon>
        <taxon>Viridiplantae</taxon>
        <taxon>Streptophyta</taxon>
        <taxon>Embryophyta</taxon>
        <taxon>Tracheophyta</taxon>
        <taxon>Spermatophyta</taxon>
        <taxon>Magnoliopsida</taxon>
        <taxon>Amborellales</taxon>
        <taxon>Amborellaceae</taxon>
        <taxon>Amborella</taxon>
    </lineage>
</organism>
<evidence type="ECO:0008006" key="5">
    <source>
        <dbReference type="Google" id="ProtNLM"/>
    </source>
</evidence>
<reference evidence="4" key="1">
    <citation type="journal article" date="2013" name="Science">
        <title>The Amborella genome and the evolution of flowering plants.</title>
        <authorList>
            <consortium name="Amborella Genome Project"/>
        </authorList>
    </citation>
    <scope>NUCLEOTIDE SEQUENCE [LARGE SCALE GENOMIC DNA]</scope>
</reference>
<keyword evidence="2" id="KW-0812">Transmembrane</keyword>
<name>U5D608_AMBTC</name>
<dbReference type="PANTHER" id="PTHR33918">
    <property type="entry name" value="OS01G0704200 PROTEIN"/>
    <property type="match status" value="1"/>
</dbReference>
<evidence type="ECO:0000313" key="4">
    <source>
        <dbReference type="Proteomes" id="UP000017836"/>
    </source>
</evidence>
<dbReference type="eggNOG" id="ENOG502QVH0">
    <property type="taxonomic scope" value="Eukaryota"/>
</dbReference>
<dbReference type="EMBL" id="KI392312">
    <property type="protein sequence ID" value="ERN17660.1"/>
    <property type="molecule type" value="Genomic_DNA"/>
</dbReference>
<feature type="transmembrane region" description="Helical" evidence="2">
    <location>
        <begin position="244"/>
        <end position="270"/>
    </location>
</feature>
<evidence type="ECO:0000256" key="2">
    <source>
        <dbReference type="SAM" id="Phobius"/>
    </source>
</evidence>
<dbReference type="Gramene" id="ERN17660">
    <property type="protein sequence ID" value="ERN17660"/>
    <property type="gene ID" value="AMTR_s00059p00187200"/>
</dbReference>
<sequence length="386" mass="43246">MRASSAPPCYAPPLQNPSSWNKNKTPPICHFTPKINGKSANVRSQSISVRTSTKCKVIEEFLALVQFGAMHITKSSRSSRKPLVFYLPNQKDGTGVIDPVAIEDVETKLESENIPIMGIVAKRENFNYREPFNGKPGSVSFCGLTYQHVEERQLISSPFKEGTGSFLWILGPVVLISSLVLPQFYIGNFVESVLQDEILSGIITTLCSEVMFYIGLATFLVITDHVQRPYLQFSSKRWSLITGLRGYLHSAFLSMGFKVFAPTMALYVMWPVLRVASLVAMGPFLLGCMAQLAFEIYLSRKQSSSWPLVPIIFEVYRLFQLSKAALFIEKIMFLMRGSAMSPVMLERRGALIATLVVLQLLGIVCLWSLTTFLLRLFPSRPVAENY</sequence>
<protein>
    <recommendedName>
        <fullName evidence="5">Transmembrane protein</fullName>
    </recommendedName>
</protein>
<feature type="transmembrane region" description="Helical" evidence="2">
    <location>
        <begin position="198"/>
        <end position="223"/>
    </location>
</feature>
<feature type="region of interest" description="Disordered" evidence="1">
    <location>
        <begin position="1"/>
        <end position="25"/>
    </location>
</feature>
<keyword evidence="2" id="KW-1133">Transmembrane helix</keyword>
<accession>U5D608</accession>
<proteinExistence type="predicted"/>
<keyword evidence="4" id="KW-1185">Reference proteome</keyword>
<evidence type="ECO:0000313" key="3">
    <source>
        <dbReference type="EMBL" id="ERN17660.1"/>
    </source>
</evidence>
<dbReference type="OMA" id="AMIVTFQ"/>
<dbReference type="PANTHER" id="PTHR33918:SF4">
    <property type="entry name" value="ABC-2 TYPE TRANSPORTER DOMAIN-CONTAINING PROTEIN"/>
    <property type="match status" value="1"/>
</dbReference>
<feature type="transmembrane region" description="Helical" evidence="2">
    <location>
        <begin position="276"/>
        <end position="298"/>
    </location>
</feature>
<dbReference type="AlphaFoldDB" id="U5D608"/>
<dbReference type="Proteomes" id="UP000017836">
    <property type="component" value="Unassembled WGS sequence"/>
</dbReference>
<dbReference type="OrthoDB" id="1927955at2759"/>
<keyword evidence="2" id="KW-0472">Membrane</keyword>
<gene>
    <name evidence="3" type="ORF">AMTR_s00059p00187200</name>
</gene>